<reference evidence="1" key="3">
    <citation type="submission" date="2025-09" db="UniProtKB">
        <authorList>
            <consortium name="Ensembl"/>
        </authorList>
    </citation>
    <scope>IDENTIFICATION</scope>
    <source>
        <strain evidence="1">Hd-rR</strain>
    </source>
</reference>
<organism evidence="1 2">
    <name type="scientific">Oryzias latipes</name>
    <name type="common">Japanese rice fish</name>
    <name type="synonym">Japanese killifish</name>
    <dbReference type="NCBI Taxonomy" id="8090"/>
    <lineage>
        <taxon>Eukaryota</taxon>
        <taxon>Metazoa</taxon>
        <taxon>Chordata</taxon>
        <taxon>Craniata</taxon>
        <taxon>Vertebrata</taxon>
        <taxon>Euteleostomi</taxon>
        <taxon>Actinopterygii</taxon>
        <taxon>Neopterygii</taxon>
        <taxon>Teleostei</taxon>
        <taxon>Neoteleostei</taxon>
        <taxon>Acanthomorphata</taxon>
        <taxon>Ovalentaria</taxon>
        <taxon>Atherinomorphae</taxon>
        <taxon>Beloniformes</taxon>
        <taxon>Adrianichthyidae</taxon>
        <taxon>Oryziinae</taxon>
        <taxon>Oryzias</taxon>
    </lineage>
</organism>
<dbReference type="InParanoid" id="A0A3B3IDF1"/>
<reference evidence="1 2" key="1">
    <citation type="journal article" date="2007" name="Nature">
        <title>The medaka draft genome and insights into vertebrate genome evolution.</title>
        <authorList>
            <person name="Kasahara M."/>
            <person name="Naruse K."/>
            <person name="Sasaki S."/>
            <person name="Nakatani Y."/>
            <person name="Qu W."/>
            <person name="Ahsan B."/>
            <person name="Yamada T."/>
            <person name="Nagayasu Y."/>
            <person name="Doi K."/>
            <person name="Kasai Y."/>
            <person name="Jindo T."/>
            <person name="Kobayashi D."/>
            <person name="Shimada A."/>
            <person name="Toyoda A."/>
            <person name="Kuroki Y."/>
            <person name="Fujiyama A."/>
            <person name="Sasaki T."/>
            <person name="Shimizu A."/>
            <person name="Asakawa S."/>
            <person name="Shimizu N."/>
            <person name="Hashimoto S."/>
            <person name="Yang J."/>
            <person name="Lee Y."/>
            <person name="Matsushima K."/>
            <person name="Sugano S."/>
            <person name="Sakaizumi M."/>
            <person name="Narita T."/>
            <person name="Ohishi K."/>
            <person name="Haga S."/>
            <person name="Ohta F."/>
            <person name="Nomoto H."/>
            <person name="Nogata K."/>
            <person name="Morishita T."/>
            <person name="Endo T."/>
            <person name="Shin-I T."/>
            <person name="Takeda H."/>
            <person name="Morishita S."/>
            <person name="Kohara Y."/>
        </authorList>
    </citation>
    <scope>NUCLEOTIDE SEQUENCE [LARGE SCALE GENOMIC DNA]</scope>
    <source>
        <strain evidence="1 2">Hd-rR</strain>
    </source>
</reference>
<sequence length="99" mass="11387">AALGQTDRGVAAILYLPCIYKDTHRTFLEEREDSFFTECNGNNKIFHGRKEQNISWEKLKTLPDLTQIISFINKLNTSLSCCVCQSEIKKECVCLWRGI</sequence>
<dbReference type="Ensembl" id="ENSORLT00000037129.1">
    <property type="protein sequence ID" value="ENSORLP00000042100.1"/>
    <property type="gene ID" value="ENSORLG00000023546.1"/>
</dbReference>
<evidence type="ECO:0000313" key="1">
    <source>
        <dbReference type="Ensembl" id="ENSORLP00000042100.1"/>
    </source>
</evidence>
<proteinExistence type="predicted"/>
<keyword evidence="2" id="KW-1185">Reference proteome</keyword>
<evidence type="ECO:0000313" key="2">
    <source>
        <dbReference type="Proteomes" id="UP000001038"/>
    </source>
</evidence>
<protein>
    <submittedName>
        <fullName evidence="1">Uncharacterized protein</fullName>
    </submittedName>
</protein>
<accession>A0A3B3IDF1</accession>
<dbReference type="AlphaFoldDB" id="A0A3B3IDF1"/>
<reference evidence="1" key="2">
    <citation type="submission" date="2025-08" db="UniProtKB">
        <authorList>
            <consortium name="Ensembl"/>
        </authorList>
    </citation>
    <scope>IDENTIFICATION</scope>
    <source>
        <strain evidence="1">Hd-rR</strain>
    </source>
</reference>
<dbReference type="Proteomes" id="UP000001038">
    <property type="component" value="Chromosome 10"/>
</dbReference>
<name>A0A3B3IDF1_ORYLA</name>